<proteinExistence type="predicted"/>
<comment type="caution">
    <text evidence="2">The sequence shown here is derived from an EMBL/GenBank/DDBJ whole genome shotgun (WGS) entry which is preliminary data.</text>
</comment>
<organism evidence="2 3">
    <name type="scientific">Xanthoceras sorbifolium</name>
    <dbReference type="NCBI Taxonomy" id="99658"/>
    <lineage>
        <taxon>Eukaryota</taxon>
        <taxon>Viridiplantae</taxon>
        <taxon>Streptophyta</taxon>
        <taxon>Embryophyta</taxon>
        <taxon>Tracheophyta</taxon>
        <taxon>Spermatophyta</taxon>
        <taxon>Magnoliopsida</taxon>
        <taxon>eudicotyledons</taxon>
        <taxon>Gunneridae</taxon>
        <taxon>Pentapetalae</taxon>
        <taxon>rosids</taxon>
        <taxon>malvids</taxon>
        <taxon>Sapindales</taxon>
        <taxon>Sapindaceae</taxon>
        <taxon>Xanthoceroideae</taxon>
        <taxon>Xanthoceras</taxon>
    </lineage>
</organism>
<dbReference type="PANTHER" id="PTHR31672:SF13">
    <property type="entry name" value="F-BOX PROTEIN CPR30-LIKE"/>
    <property type="match status" value="1"/>
</dbReference>
<accession>A0ABQ8GZZ9</accession>
<evidence type="ECO:0000313" key="2">
    <source>
        <dbReference type="EMBL" id="KAH7527264.1"/>
    </source>
</evidence>
<dbReference type="Pfam" id="PF00646">
    <property type="entry name" value="F-box"/>
    <property type="match status" value="1"/>
</dbReference>
<dbReference type="EMBL" id="JAFEMO010000072">
    <property type="protein sequence ID" value="KAH7527264.1"/>
    <property type="molecule type" value="Genomic_DNA"/>
</dbReference>
<feature type="domain" description="F-box" evidence="1">
    <location>
        <begin position="6"/>
        <end position="53"/>
    </location>
</feature>
<dbReference type="Proteomes" id="UP000827721">
    <property type="component" value="Unassembled WGS sequence"/>
</dbReference>
<keyword evidence="3" id="KW-1185">Reference proteome</keyword>
<sequence>MERKKKEKIMHIPDEIVFSILGRLPPKSLVRFKCIWKSWESFVNQYKYHNQKLIVLTDTSIQSIDFEADEIEAVDLHIPFKGTHRMLAIASCNGLLCISIESEGLVSKFDVFLPPDNVDVFDILGNIKGRLCINVDASSTTTWALLQSFPTLERQERVTIA</sequence>
<dbReference type="InterPro" id="IPR036047">
    <property type="entry name" value="F-box-like_dom_sf"/>
</dbReference>
<name>A0ABQ8GZZ9_9ROSI</name>
<reference evidence="2 3" key="1">
    <citation type="submission" date="2021-02" db="EMBL/GenBank/DDBJ databases">
        <title>Plant Genome Project.</title>
        <authorList>
            <person name="Zhang R.-G."/>
        </authorList>
    </citation>
    <scope>NUCLEOTIDE SEQUENCE [LARGE SCALE GENOMIC DNA]</scope>
    <source>
        <tissue evidence="2">Leaves</tissue>
    </source>
</reference>
<evidence type="ECO:0000313" key="3">
    <source>
        <dbReference type="Proteomes" id="UP000827721"/>
    </source>
</evidence>
<dbReference type="InterPro" id="IPR001810">
    <property type="entry name" value="F-box_dom"/>
</dbReference>
<dbReference type="Gene3D" id="1.20.1280.50">
    <property type="match status" value="1"/>
</dbReference>
<protein>
    <recommendedName>
        <fullName evidence="1">F-box domain-containing protein</fullName>
    </recommendedName>
</protein>
<dbReference type="SUPFAM" id="SSF81383">
    <property type="entry name" value="F-box domain"/>
    <property type="match status" value="1"/>
</dbReference>
<gene>
    <name evidence="2" type="ORF">JRO89_XSUnG0041800</name>
</gene>
<evidence type="ECO:0000259" key="1">
    <source>
        <dbReference type="PROSITE" id="PS50181"/>
    </source>
</evidence>
<dbReference type="InterPro" id="IPR050796">
    <property type="entry name" value="SCF_F-box_component"/>
</dbReference>
<dbReference type="PANTHER" id="PTHR31672">
    <property type="entry name" value="BNACNNG10540D PROTEIN"/>
    <property type="match status" value="1"/>
</dbReference>
<dbReference type="PROSITE" id="PS50181">
    <property type="entry name" value="FBOX"/>
    <property type="match status" value="1"/>
</dbReference>